<reference evidence="2" key="1">
    <citation type="thesis" date="2020" institute="ProQuest LLC" country="789 East Eisenhower Parkway, Ann Arbor, MI, USA">
        <title>Comparative Genomics and Chromosome Evolution.</title>
        <authorList>
            <person name="Mudd A.B."/>
        </authorList>
    </citation>
    <scope>NUCLEOTIDE SEQUENCE</scope>
    <source>
        <strain evidence="2">HN-11 Male</strain>
        <tissue evidence="2">Kidney and liver</tissue>
    </source>
</reference>
<feature type="compositionally biased region" description="Polar residues" evidence="1">
    <location>
        <begin position="317"/>
        <end position="326"/>
    </location>
</feature>
<dbReference type="EMBL" id="WNTK01000512">
    <property type="protein sequence ID" value="KAG9469485.1"/>
    <property type="molecule type" value="Genomic_DNA"/>
</dbReference>
<evidence type="ECO:0000313" key="3">
    <source>
        <dbReference type="Proteomes" id="UP000770717"/>
    </source>
</evidence>
<feature type="compositionally biased region" description="Polar residues" evidence="1">
    <location>
        <begin position="68"/>
        <end position="85"/>
    </location>
</feature>
<dbReference type="GO" id="GO:0090307">
    <property type="term" value="P:mitotic spindle assembly"/>
    <property type="evidence" value="ECO:0007669"/>
    <property type="project" value="TreeGrafter"/>
</dbReference>
<feature type="region of interest" description="Disordered" evidence="1">
    <location>
        <begin position="603"/>
        <end position="632"/>
    </location>
</feature>
<feature type="region of interest" description="Disordered" evidence="1">
    <location>
        <begin position="515"/>
        <end position="584"/>
    </location>
</feature>
<feature type="region of interest" description="Disordered" evidence="1">
    <location>
        <begin position="36"/>
        <end position="379"/>
    </location>
</feature>
<feature type="compositionally biased region" description="Polar residues" evidence="1">
    <location>
        <begin position="176"/>
        <end position="191"/>
    </location>
</feature>
<dbReference type="PANTHER" id="PTHR14739">
    <property type="entry name" value="MICROTUBULE-ASSOCIATED PROTEIN 9"/>
    <property type="match status" value="1"/>
</dbReference>
<organism evidence="2 3">
    <name type="scientific">Eleutherodactylus coqui</name>
    <name type="common">Puerto Rican coqui</name>
    <dbReference type="NCBI Taxonomy" id="57060"/>
    <lineage>
        <taxon>Eukaryota</taxon>
        <taxon>Metazoa</taxon>
        <taxon>Chordata</taxon>
        <taxon>Craniata</taxon>
        <taxon>Vertebrata</taxon>
        <taxon>Euteleostomi</taxon>
        <taxon>Amphibia</taxon>
        <taxon>Batrachia</taxon>
        <taxon>Anura</taxon>
        <taxon>Neobatrachia</taxon>
        <taxon>Hyloidea</taxon>
        <taxon>Eleutherodactylidae</taxon>
        <taxon>Eleutherodactylinae</taxon>
        <taxon>Eleutherodactylus</taxon>
        <taxon>Eleutherodactylus</taxon>
    </lineage>
</organism>
<dbReference type="Proteomes" id="UP000770717">
    <property type="component" value="Unassembled WGS sequence"/>
</dbReference>
<dbReference type="GO" id="GO:0000281">
    <property type="term" value="P:mitotic cytokinesis"/>
    <property type="evidence" value="ECO:0007669"/>
    <property type="project" value="InterPro"/>
</dbReference>
<evidence type="ECO:0000256" key="1">
    <source>
        <dbReference type="SAM" id="MobiDB-lite"/>
    </source>
</evidence>
<evidence type="ECO:0008006" key="4">
    <source>
        <dbReference type="Google" id="ProtNLM"/>
    </source>
</evidence>
<feature type="compositionally biased region" description="Polar residues" evidence="1">
    <location>
        <begin position="225"/>
        <end position="237"/>
    </location>
</feature>
<dbReference type="GO" id="GO:0000235">
    <property type="term" value="C:astral microtubule"/>
    <property type="evidence" value="ECO:0007669"/>
    <property type="project" value="TreeGrafter"/>
</dbReference>
<dbReference type="InterPro" id="IPR026106">
    <property type="entry name" value="MAP9"/>
</dbReference>
<feature type="compositionally biased region" description="Low complexity" evidence="1">
    <location>
        <begin position="365"/>
        <end position="379"/>
    </location>
</feature>
<dbReference type="GO" id="GO:0008017">
    <property type="term" value="F:microtubule binding"/>
    <property type="evidence" value="ECO:0007669"/>
    <property type="project" value="TreeGrafter"/>
</dbReference>
<proteinExistence type="predicted"/>
<gene>
    <name evidence="2" type="ORF">GDO78_020401</name>
</gene>
<feature type="compositionally biased region" description="Basic and acidic residues" evidence="1">
    <location>
        <begin position="103"/>
        <end position="118"/>
    </location>
</feature>
<evidence type="ECO:0000313" key="2">
    <source>
        <dbReference type="EMBL" id="KAG9469485.1"/>
    </source>
</evidence>
<dbReference type="AlphaFoldDB" id="A0A8J6EIA7"/>
<accession>A0A8J6EIA7</accession>
<sequence>MDDDDESLNTFLAYTKSPKTAKRTSFQDELKKALSTRVSRQQAVEEAEYSDYSDEFESDDSLDESFGKTKTINSELQKDPQNFPLSDNEEDLYGKTSFLKKSKQAERSFNKHSDKSRSTENLNQGDYENGLSKSEPVDEVPTQQGTDDKERKPIPKPRISRIKSSPSSQGLGISLSDESFMSTQLHSNEPGESSHLEDKAEGKYSSDKPTSLSAPSSLMRLNDKVSASKTQSFSESCSPEGHQPTSPPSPPSLAADTNNKAISKEEKAEMVKDLQIREVAENGNKESNDSGRKSVFEILISDVKEKSLQQETKETTVAKTPENQSFGEKRDNNQKVKQNHGQLDHQKTLKAISELGRSHLNRPFSASQPKKSKASSQVSAKSRYLGTLTILDRSVNEDSGAVEAADKLRATVYQNWLEKKKIFLHELQKNKKAEAQLLKEKAIQENTMKKEEAMAAFRAWRAEKKKEIKLSQQQQRGEEEKKMGELQEIAHKKEECRKAFEKWKEAKEAYLKEKILKEKHTEKEEKRKNQKDITEKKRENMSAIERWNDRKEHVLKEKLKQSVQEKQKLKTLQSEKEEQDKRAMEQYEQWLERKERQEKIQKKQKKLQVILDDDPPPPWSPPGKTIPAGRLL</sequence>
<dbReference type="PANTHER" id="PTHR14739:SF9">
    <property type="entry name" value="MICROTUBULE-ASSOCIATED PROTEIN 9"/>
    <property type="match status" value="1"/>
</dbReference>
<feature type="compositionally biased region" description="Basic and acidic residues" evidence="1">
    <location>
        <begin position="192"/>
        <end position="206"/>
    </location>
</feature>
<keyword evidence="3" id="KW-1185">Reference proteome</keyword>
<feature type="compositionally biased region" description="Acidic residues" evidence="1">
    <location>
        <begin position="45"/>
        <end position="63"/>
    </location>
</feature>
<comment type="caution">
    <text evidence="2">The sequence shown here is derived from an EMBL/GenBank/DDBJ whole genome shotgun (WGS) entry which is preliminary data.</text>
</comment>
<dbReference type="GO" id="GO:1902412">
    <property type="term" value="P:regulation of mitotic cytokinesis"/>
    <property type="evidence" value="ECO:0007669"/>
    <property type="project" value="TreeGrafter"/>
</dbReference>
<feature type="compositionally biased region" description="Polar residues" evidence="1">
    <location>
        <begin position="207"/>
        <end position="216"/>
    </location>
</feature>
<dbReference type="OrthoDB" id="8956542at2759"/>
<name>A0A8J6EIA7_ELECQ</name>
<protein>
    <recommendedName>
        <fullName evidence="4">Microtubule-associated protein 9</fullName>
    </recommendedName>
</protein>
<feature type="compositionally biased region" description="Basic and acidic residues" evidence="1">
    <location>
        <begin position="262"/>
        <end position="295"/>
    </location>
</feature>
<feature type="compositionally biased region" description="Basic and acidic residues" evidence="1">
    <location>
        <begin position="302"/>
        <end position="316"/>
    </location>
</feature>